<protein>
    <submittedName>
        <fullName evidence="2">Uncharacterized protein</fullName>
    </submittedName>
</protein>
<sequence length="214" mass="24079">MLEDTRGWQATLLRNTEIVAISKALLDAIEDTLRAMMLAPWSVPGLPDVCGKLWVVHYLLPSIEASKRTELYRLGTKAVQELSQKQNGWIAAVIILGDKTDFGLTVWVVALGYEVSKFVDQSLVYATFLLAQIILAILFTYSLWLAVYVVQIVVLLYMVAMVILLKVKGWNMESVHEHFVTSSLYRRSSGSSLRTRSLPINSTTLWAVRDGRMT</sequence>
<evidence type="ECO:0000313" key="3">
    <source>
        <dbReference type="Proteomes" id="UP001632037"/>
    </source>
</evidence>
<accession>A0ABD3FS81</accession>
<evidence type="ECO:0000256" key="1">
    <source>
        <dbReference type="SAM" id="Phobius"/>
    </source>
</evidence>
<feature type="transmembrane region" description="Helical" evidence="1">
    <location>
        <begin position="122"/>
        <end position="139"/>
    </location>
</feature>
<dbReference type="AlphaFoldDB" id="A0ABD3FS81"/>
<comment type="caution">
    <text evidence="2">The sequence shown here is derived from an EMBL/GenBank/DDBJ whole genome shotgun (WGS) entry which is preliminary data.</text>
</comment>
<feature type="transmembrane region" description="Helical" evidence="1">
    <location>
        <begin position="145"/>
        <end position="165"/>
    </location>
</feature>
<keyword evidence="1" id="KW-1133">Transmembrane helix</keyword>
<name>A0ABD3FS81_9STRA</name>
<keyword evidence="3" id="KW-1185">Reference proteome</keyword>
<dbReference type="Proteomes" id="UP001632037">
    <property type="component" value="Unassembled WGS sequence"/>
</dbReference>
<organism evidence="2 3">
    <name type="scientific">Phytophthora oleae</name>
    <dbReference type="NCBI Taxonomy" id="2107226"/>
    <lineage>
        <taxon>Eukaryota</taxon>
        <taxon>Sar</taxon>
        <taxon>Stramenopiles</taxon>
        <taxon>Oomycota</taxon>
        <taxon>Peronosporomycetes</taxon>
        <taxon>Peronosporales</taxon>
        <taxon>Peronosporaceae</taxon>
        <taxon>Phytophthora</taxon>
    </lineage>
</organism>
<dbReference type="EMBL" id="JBIMZQ010000011">
    <property type="protein sequence ID" value="KAL3668560.1"/>
    <property type="molecule type" value="Genomic_DNA"/>
</dbReference>
<gene>
    <name evidence="2" type="ORF">V7S43_006643</name>
</gene>
<evidence type="ECO:0000313" key="2">
    <source>
        <dbReference type="EMBL" id="KAL3668560.1"/>
    </source>
</evidence>
<keyword evidence="1" id="KW-0812">Transmembrane</keyword>
<proteinExistence type="predicted"/>
<reference evidence="2 3" key="1">
    <citation type="submission" date="2024-09" db="EMBL/GenBank/DDBJ databases">
        <title>Genome sequencing and assembly of Phytophthora oleae, isolate VK10A, causative agent of rot of olive drupes.</title>
        <authorList>
            <person name="Conti Taguali S."/>
            <person name="Riolo M."/>
            <person name="La Spada F."/>
            <person name="Cacciola S.O."/>
            <person name="Dionisio G."/>
        </authorList>
    </citation>
    <scope>NUCLEOTIDE SEQUENCE [LARGE SCALE GENOMIC DNA]</scope>
    <source>
        <strain evidence="2 3">VK10A</strain>
    </source>
</reference>
<keyword evidence="1" id="KW-0472">Membrane</keyword>